<evidence type="ECO:0000313" key="2">
    <source>
        <dbReference type="Proteomes" id="UP000295807"/>
    </source>
</evidence>
<dbReference type="OrthoDB" id="9791578at2"/>
<evidence type="ECO:0000313" key="1">
    <source>
        <dbReference type="EMBL" id="TCS85282.1"/>
    </source>
</evidence>
<dbReference type="AlphaFoldDB" id="A0A4R3KMZ6"/>
<dbReference type="InterPro" id="IPR017850">
    <property type="entry name" value="Alkaline_phosphatase_core_sf"/>
</dbReference>
<dbReference type="Proteomes" id="UP000295807">
    <property type="component" value="Unassembled WGS sequence"/>
</dbReference>
<gene>
    <name evidence="1" type="ORF">EDD80_11317</name>
</gene>
<organism evidence="1 2">
    <name type="scientific">Anseongella ginsenosidimutans</name>
    <dbReference type="NCBI Taxonomy" id="496056"/>
    <lineage>
        <taxon>Bacteria</taxon>
        <taxon>Pseudomonadati</taxon>
        <taxon>Bacteroidota</taxon>
        <taxon>Sphingobacteriia</taxon>
        <taxon>Sphingobacteriales</taxon>
        <taxon>Sphingobacteriaceae</taxon>
        <taxon>Anseongella</taxon>
    </lineage>
</organism>
<protein>
    <recommendedName>
        <fullName evidence="3">Phosphoglyceromutase</fullName>
    </recommendedName>
</protein>
<dbReference type="RefSeq" id="WP_132130277.1">
    <property type="nucleotide sequence ID" value="NZ_CP042432.1"/>
</dbReference>
<sequence length="365" mass="41495">MKKTWLFTILLCSYLISGAQEMKTENIFLITLDGLRWQEVFTGADPELIANKDFVEDGIRLKKMFWRASGEARRKALLPFFWSTVAGQGQLYGNRQEDSYVNVTNPHWFSYPGYNEILTGHADKRINSNDKIPNPNRTVLDFISEQPGMKGKVAAFGSWDVFPYILNAERSDYPVNAGFDTASISPLTGREQLLNELLHEIPPLWSSVRYDAFTHHYAMEYLKKRHPQILYVAYGETDDFAHHGRYDSYLQSAHQTDKFIKELWDFAQSDPRYKGKTTFIITTDHGRGTALPGAWRSHGASVKGADEIWIAIIGPDTPSGKITSVKGNYYQNQVAETTAAFLGLDFKTSHETGPMIKNAFKKQDQ</sequence>
<keyword evidence="2" id="KW-1185">Reference proteome</keyword>
<reference evidence="1 2" key="1">
    <citation type="submission" date="2019-03" db="EMBL/GenBank/DDBJ databases">
        <title>Genomic Encyclopedia of Type Strains, Phase IV (KMG-IV): sequencing the most valuable type-strain genomes for metagenomic binning, comparative biology and taxonomic classification.</title>
        <authorList>
            <person name="Goeker M."/>
        </authorList>
    </citation>
    <scope>NUCLEOTIDE SEQUENCE [LARGE SCALE GENOMIC DNA]</scope>
    <source>
        <strain evidence="1 2">DSM 21100</strain>
    </source>
</reference>
<proteinExistence type="predicted"/>
<name>A0A4R3KMZ6_9SPHI</name>
<accession>A0A4R3KMZ6</accession>
<dbReference type="Gene3D" id="3.40.720.10">
    <property type="entry name" value="Alkaline Phosphatase, subunit A"/>
    <property type="match status" value="1"/>
</dbReference>
<comment type="caution">
    <text evidence="1">The sequence shown here is derived from an EMBL/GenBank/DDBJ whole genome shotgun (WGS) entry which is preliminary data.</text>
</comment>
<dbReference type="EMBL" id="SMAD01000013">
    <property type="protein sequence ID" value="TCS85282.1"/>
    <property type="molecule type" value="Genomic_DNA"/>
</dbReference>
<evidence type="ECO:0008006" key="3">
    <source>
        <dbReference type="Google" id="ProtNLM"/>
    </source>
</evidence>
<dbReference type="SUPFAM" id="SSF53649">
    <property type="entry name" value="Alkaline phosphatase-like"/>
    <property type="match status" value="1"/>
</dbReference>